<dbReference type="OrthoDB" id="9786494at2"/>
<organism evidence="2 3">
    <name type="scientific">Parafilimonas terrae</name>
    <dbReference type="NCBI Taxonomy" id="1465490"/>
    <lineage>
        <taxon>Bacteria</taxon>
        <taxon>Pseudomonadati</taxon>
        <taxon>Bacteroidota</taxon>
        <taxon>Chitinophagia</taxon>
        <taxon>Chitinophagales</taxon>
        <taxon>Chitinophagaceae</taxon>
        <taxon>Parafilimonas</taxon>
    </lineage>
</organism>
<proteinExistence type="predicted"/>
<sequence>MLKLTDVIIPAKYFYKVSNQRLIQITEDGSHTIIIPSKKIIYHSTHGALQESRHIFINSGLKYFLNKYADANETIHVFEMGLGTGLNALLTWQEAALLKQKIFYHAVELYPLTKPEADSLNYDNFMENNNVRLSAIHHSAWNELISLNEYFSFIKTNADIQNFNTAQKFNLIYFDAFDPNAQPELWTEIIFKKMFDLLLNNGILVTYCSKGAVQRAMKTAGFIVQKLKGPPGKREIIRAIKTTH</sequence>
<name>A0A1I5UX38_9BACT</name>
<evidence type="ECO:0000259" key="1">
    <source>
        <dbReference type="Pfam" id="PF05430"/>
    </source>
</evidence>
<dbReference type="GO" id="GO:0004808">
    <property type="term" value="F:tRNA (5-methylaminomethyl-2-thiouridylate)(34)-methyltransferase activity"/>
    <property type="evidence" value="ECO:0007669"/>
    <property type="project" value="InterPro"/>
</dbReference>
<dbReference type="InterPro" id="IPR047785">
    <property type="entry name" value="tRNA_MNMC2"/>
</dbReference>
<dbReference type="SUPFAM" id="SSF53335">
    <property type="entry name" value="S-adenosyl-L-methionine-dependent methyltransferases"/>
    <property type="match status" value="1"/>
</dbReference>
<keyword evidence="2" id="KW-0489">Methyltransferase</keyword>
<dbReference type="AlphaFoldDB" id="A0A1I5UX38"/>
<gene>
    <name evidence="2" type="ORF">SAMN05444277_10479</name>
</gene>
<dbReference type="EMBL" id="FOXQ01000004">
    <property type="protein sequence ID" value="SFP99607.1"/>
    <property type="molecule type" value="Genomic_DNA"/>
</dbReference>
<evidence type="ECO:0000313" key="2">
    <source>
        <dbReference type="EMBL" id="SFP99607.1"/>
    </source>
</evidence>
<dbReference type="Pfam" id="PF05430">
    <property type="entry name" value="Methyltransf_30"/>
    <property type="match status" value="1"/>
</dbReference>
<dbReference type="Proteomes" id="UP000199031">
    <property type="component" value="Unassembled WGS sequence"/>
</dbReference>
<dbReference type="InterPro" id="IPR029063">
    <property type="entry name" value="SAM-dependent_MTases_sf"/>
</dbReference>
<dbReference type="STRING" id="1465490.SAMN05444277_10479"/>
<dbReference type="PANTHER" id="PTHR39963:SF1">
    <property type="entry name" value="MNMC-LIKE METHYLTRANSFERASE DOMAIN-CONTAINING PROTEIN"/>
    <property type="match status" value="1"/>
</dbReference>
<evidence type="ECO:0000313" key="3">
    <source>
        <dbReference type="Proteomes" id="UP000199031"/>
    </source>
</evidence>
<reference evidence="2 3" key="1">
    <citation type="submission" date="2016-10" db="EMBL/GenBank/DDBJ databases">
        <authorList>
            <person name="de Groot N.N."/>
        </authorList>
    </citation>
    <scope>NUCLEOTIDE SEQUENCE [LARGE SCALE GENOMIC DNA]</scope>
    <source>
        <strain evidence="2 3">DSM 28286</strain>
    </source>
</reference>
<feature type="domain" description="MnmC-like methyltransferase" evidence="1">
    <location>
        <begin position="157"/>
        <end position="241"/>
    </location>
</feature>
<dbReference type="Gene3D" id="3.40.50.150">
    <property type="entry name" value="Vaccinia Virus protein VP39"/>
    <property type="match status" value="1"/>
</dbReference>
<dbReference type="RefSeq" id="WP_090657252.1">
    <property type="nucleotide sequence ID" value="NZ_FOXQ01000004.1"/>
</dbReference>
<accession>A0A1I5UX38</accession>
<dbReference type="NCBIfam" id="NF033855">
    <property type="entry name" value="tRNA_MNMC2"/>
    <property type="match status" value="1"/>
</dbReference>
<dbReference type="GO" id="GO:0032259">
    <property type="term" value="P:methylation"/>
    <property type="evidence" value="ECO:0007669"/>
    <property type="project" value="UniProtKB-KW"/>
</dbReference>
<dbReference type="InterPro" id="IPR008471">
    <property type="entry name" value="MnmC-like_methylTransf"/>
</dbReference>
<dbReference type="PANTHER" id="PTHR39963">
    <property type="entry name" value="SLL0983 PROTEIN"/>
    <property type="match status" value="1"/>
</dbReference>
<keyword evidence="3" id="KW-1185">Reference proteome</keyword>
<keyword evidence="2" id="KW-0808">Transferase</keyword>
<dbReference type="GO" id="GO:0016645">
    <property type="term" value="F:oxidoreductase activity, acting on the CH-NH group of donors"/>
    <property type="evidence" value="ECO:0007669"/>
    <property type="project" value="InterPro"/>
</dbReference>
<protein>
    <submittedName>
        <fullName evidence="2">tRNA U34 5-methylaminomethyl-2-thiouridine-forming methyltransferase MnmC</fullName>
    </submittedName>
</protein>